<evidence type="ECO:0000313" key="1">
    <source>
        <dbReference type="EMBL" id="KAI4365534.1"/>
    </source>
</evidence>
<dbReference type="Proteomes" id="UP001057402">
    <property type="component" value="Chromosome 6"/>
</dbReference>
<comment type="caution">
    <text evidence="1">The sequence shown here is derived from an EMBL/GenBank/DDBJ whole genome shotgun (WGS) entry which is preliminary data.</text>
</comment>
<proteinExistence type="predicted"/>
<keyword evidence="2" id="KW-1185">Reference proteome</keyword>
<name>A0ACB9QG70_9MYRT</name>
<organism evidence="1 2">
    <name type="scientific">Melastoma candidum</name>
    <dbReference type="NCBI Taxonomy" id="119954"/>
    <lineage>
        <taxon>Eukaryota</taxon>
        <taxon>Viridiplantae</taxon>
        <taxon>Streptophyta</taxon>
        <taxon>Embryophyta</taxon>
        <taxon>Tracheophyta</taxon>
        <taxon>Spermatophyta</taxon>
        <taxon>Magnoliopsida</taxon>
        <taxon>eudicotyledons</taxon>
        <taxon>Gunneridae</taxon>
        <taxon>Pentapetalae</taxon>
        <taxon>rosids</taxon>
        <taxon>malvids</taxon>
        <taxon>Myrtales</taxon>
        <taxon>Melastomataceae</taxon>
        <taxon>Melastomatoideae</taxon>
        <taxon>Melastomateae</taxon>
        <taxon>Melastoma</taxon>
    </lineage>
</organism>
<gene>
    <name evidence="1" type="ORF">MLD38_021512</name>
</gene>
<sequence length="146" mass="16942">MLKKQYERWQPRAYYKEKLDPTIEEVKKLCMACRRSAKTERSYFITMDTVFQSQLLMVKSGSSTSYTQYIPLPIPDLDSWLKTPSNYVFDCSAAGLIVNAFVELNNERNTASSSGQPRTAFFLQRVKHMKPLHKVLNFLQTFSLLV</sequence>
<dbReference type="EMBL" id="CM042885">
    <property type="protein sequence ID" value="KAI4365534.1"/>
    <property type="molecule type" value="Genomic_DNA"/>
</dbReference>
<reference evidence="2" key="1">
    <citation type="journal article" date="2023" name="Front. Plant Sci.">
        <title>Chromosomal-level genome assembly of Melastoma candidum provides insights into trichome evolution.</title>
        <authorList>
            <person name="Zhong Y."/>
            <person name="Wu W."/>
            <person name="Sun C."/>
            <person name="Zou P."/>
            <person name="Liu Y."/>
            <person name="Dai S."/>
            <person name="Zhou R."/>
        </authorList>
    </citation>
    <scope>NUCLEOTIDE SEQUENCE [LARGE SCALE GENOMIC DNA]</scope>
</reference>
<evidence type="ECO:0000313" key="2">
    <source>
        <dbReference type="Proteomes" id="UP001057402"/>
    </source>
</evidence>
<protein>
    <submittedName>
        <fullName evidence="1">Uncharacterized protein</fullName>
    </submittedName>
</protein>
<accession>A0ACB9QG70</accession>